<proteinExistence type="predicted"/>
<evidence type="ECO:0000256" key="1">
    <source>
        <dbReference type="SAM" id="Phobius"/>
    </source>
</evidence>
<name>A0A2S2KTY7_9ARCH</name>
<dbReference type="InterPro" id="IPR027560">
    <property type="entry name" value="PEFG-CTERM"/>
</dbReference>
<dbReference type="EMBL" id="BGKI01000012">
    <property type="protein sequence ID" value="GBH35114.1"/>
    <property type="molecule type" value="Genomic_DNA"/>
</dbReference>
<comment type="caution">
    <text evidence="2">The sequence shown here is derived from an EMBL/GenBank/DDBJ whole genome shotgun (WGS) entry which is preliminary data.</text>
</comment>
<dbReference type="AlphaFoldDB" id="A0A2S2KTY7"/>
<feature type="transmembrane region" description="Helical" evidence="1">
    <location>
        <begin position="537"/>
        <end position="557"/>
    </location>
</feature>
<evidence type="ECO:0000313" key="3">
    <source>
        <dbReference type="Proteomes" id="UP000245829"/>
    </source>
</evidence>
<evidence type="ECO:0008006" key="4">
    <source>
        <dbReference type="Google" id="ProtNLM"/>
    </source>
</evidence>
<keyword evidence="1" id="KW-0812">Transmembrane</keyword>
<keyword evidence="1" id="KW-0472">Membrane</keyword>
<evidence type="ECO:0000313" key="2">
    <source>
        <dbReference type="EMBL" id="GBH35114.1"/>
    </source>
</evidence>
<protein>
    <recommendedName>
        <fullName evidence="4">PEFG-CTERM sorting domain-containing protein</fullName>
    </recommendedName>
</protein>
<dbReference type="Proteomes" id="UP000245829">
    <property type="component" value="Unassembled WGS sequence"/>
</dbReference>
<organism evidence="2 3">
    <name type="scientific">Nitrosopumilus zosterae</name>
    <dbReference type="NCBI Taxonomy" id="718286"/>
    <lineage>
        <taxon>Archaea</taxon>
        <taxon>Nitrososphaerota</taxon>
        <taxon>Nitrososphaeria</taxon>
        <taxon>Nitrosopumilales</taxon>
        <taxon>Nitrosopumilaceae</taxon>
        <taxon>Nitrosopumilus</taxon>
    </lineage>
</organism>
<gene>
    <name evidence="2" type="ORF">NZNM25_19050</name>
</gene>
<reference evidence="2 3" key="1">
    <citation type="submission" date="2018-05" db="EMBL/GenBank/DDBJ databases">
        <title>genome sequencing of Nitrosopumilus sp. NM25.</title>
        <authorList>
            <person name="Mori K."/>
            <person name="Nakagawa T."/>
        </authorList>
    </citation>
    <scope>NUCLEOTIDE SEQUENCE [LARGE SCALE GENOMIC DNA]</scope>
    <source>
        <strain evidence="2 3">NM25</strain>
    </source>
</reference>
<accession>A0A2S2KTY7</accession>
<dbReference type="NCBIfam" id="TIGR04296">
    <property type="entry name" value="PEFG-CTERM"/>
    <property type="match status" value="1"/>
</dbReference>
<keyword evidence="3" id="KW-1185">Reference proteome</keyword>
<sequence>MTSIILSSPSFAFAESVQEKSEFASSLEETLGHFWALEQNLDDKNAELALIHATHPISELYDSMKPQLKAADPALDAQVQKTLMDLKDKANTTISRAQAQQAIDNAKGVVAIARSTIVGDELSNDSAFKVQLMKVLLDTSIAEYGEAVSDGVIGEMAEFQDGSAFVWRSQQIFAEIESDIDAHIAEEIDESYEDLWNAYDAKADPLEIQTIANRIIHELDESQEAKIEFASSLEETLGHFWALEQNLDDKNAELALIHATHPISELYDSMKPQLKAADPALDAQVQKTLMDLKDKANTTISRAQAQQAIDDAKGVVAIARSTIVGDYLSNSVDTKLILMKVLLDTSIAEYGEAVSDGVIGEMAEFQDGSAFVWRSQQIFAEIESDIDAHIAEEIDESYEDLWNAYDARANPLQVETLAGGVIHEIDEVLGVEDEGNDLLEYVETIEELLDQTKQEYAKGDTDLALSLATKAYLDNYEFLEAPLIELGQRELMEEVEVMLREELRGMIRNGEPISEVNAQIDAIQAKMKTIGTVVPEFGTIAMMVLVVAITSIIAITAKSRINLRV</sequence>
<keyword evidence="1" id="KW-1133">Transmembrane helix</keyword>